<accession>A0A239D3L7</accession>
<dbReference type="EMBL" id="FZNY01000009">
    <property type="protein sequence ID" value="SNS26819.1"/>
    <property type="molecule type" value="Genomic_DNA"/>
</dbReference>
<dbReference type="RefSeq" id="WP_089373610.1">
    <property type="nucleotide sequence ID" value="NZ_BMEP01000001.1"/>
</dbReference>
<dbReference type="OrthoDB" id="9996143at2"/>
<dbReference type="Proteomes" id="UP000198379">
    <property type="component" value="Unassembled WGS sequence"/>
</dbReference>
<reference evidence="1 2" key="1">
    <citation type="submission" date="2017-06" db="EMBL/GenBank/DDBJ databases">
        <authorList>
            <person name="Kim H.J."/>
            <person name="Triplett B.A."/>
        </authorList>
    </citation>
    <scope>NUCLEOTIDE SEQUENCE [LARGE SCALE GENOMIC DNA]</scope>
    <source>
        <strain evidence="1 2">DSM 25597</strain>
    </source>
</reference>
<sequence length="138" mass="15636">MQGINRIVIAHRNQGIIDTITAHIALKYHITCKTTNDGFVALRNILKLGPELVIIEADLPYLNATDIIRCINKKGYTTKFIVITPDISIKLPCVSETKKVRTLPCHTQVIKTSYNPDNLNPLLELIDQIEIKQRKISY</sequence>
<gene>
    <name evidence="1" type="ORF">SAMN06265376_109122</name>
</gene>
<evidence type="ECO:0000313" key="2">
    <source>
        <dbReference type="Proteomes" id="UP000198379"/>
    </source>
</evidence>
<evidence type="ECO:0000313" key="1">
    <source>
        <dbReference type="EMBL" id="SNS26819.1"/>
    </source>
</evidence>
<name>A0A239D3L7_9FLAO</name>
<dbReference type="AlphaFoldDB" id="A0A239D3L7"/>
<dbReference type="InterPro" id="IPR011006">
    <property type="entry name" value="CheY-like_superfamily"/>
</dbReference>
<dbReference type="SUPFAM" id="SSF52172">
    <property type="entry name" value="CheY-like"/>
    <property type="match status" value="1"/>
</dbReference>
<keyword evidence="2" id="KW-1185">Reference proteome</keyword>
<protein>
    <recommendedName>
        <fullName evidence="3">Response regulator receiver domain-containing protein</fullName>
    </recommendedName>
</protein>
<evidence type="ECO:0008006" key="3">
    <source>
        <dbReference type="Google" id="ProtNLM"/>
    </source>
</evidence>
<proteinExistence type="predicted"/>
<organism evidence="1 2">
    <name type="scientific">Dokdonia pacifica</name>
    <dbReference type="NCBI Taxonomy" id="1627892"/>
    <lineage>
        <taxon>Bacteria</taxon>
        <taxon>Pseudomonadati</taxon>
        <taxon>Bacteroidota</taxon>
        <taxon>Flavobacteriia</taxon>
        <taxon>Flavobacteriales</taxon>
        <taxon>Flavobacteriaceae</taxon>
        <taxon>Dokdonia</taxon>
    </lineage>
</organism>